<dbReference type="EMBL" id="CP034669">
    <property type="protein sequence ID" value="QAT85784.1"/>
    <property type="molecule type" value="Genomic_DNA"/>
</dbReference>
<keyword evidence="1" id="KW-0732">Signal</keyword>
<name>A0A410RV29_CORCK</name>
<keyword evidence="2" id="KW-0449">Lipoprotein</keyword>
<protein>
    <submittedName>
        <fullName evidence="2">Putative lipoprotein</fullName>
    </submittedName>
</protein>
<dbReference type="RefSeq" id="WP_128797499.1">
    <property type="nucleotide sequence ID" value="NZ_CP034669.1"/>
</dbReference>
<accession>A0A410RV29</accession>
<dbReference type="AlphaFoldDB" id="A0A410RV29"/>
<reference evidence="2 3" key="1">
    <citation type="submission" date="2018-12" db="EMBL/GenBank/DDBJ databases">
        <title>Complete Genome Sequence of the Corallopyronin A producing Myxobacterium Corallococcus coralloides B035.</title>
        <authorList>
            <person name="Bouhired S.M."/>
            <person name="Rupp O."/>
            <person name="Blom J."/>
            <person name="Schaeberle T.F."/>
            <person name="Kehraus S."/>
            <person name="Schiefer A."/>
            <person name="Pfarr K."/>
            <person name="Goesmann A."/>
            <person name="Hoerauf A."/>
            <person name="Koenig G.M."/>
        </authorList>
    </citation>
    <scope>NUCLEOTIDE SEQUENCE [LARGE SCALE GENOMIC DNA]</scope>
    <source>
        <strain evidence="2 3">B035</strain>
    </source>
</reference>
<feature type="signal peptide" evidence="1">
    <location>
        <begin position="1"/>
        <end position="23"/>
    </location>
</feature>
<proteinExistence type="predicted"/>
<dbReference type="Proteomes" id="UP000288758">
    <property type="component" value="Chromosome"/>
</dbReference>
<evidence type="ECO:0000313" key="2">
    <source>
        <dbReference type="EMBL" id="QAT85784.1"/>
    </source>
</evidence>
<evidence type="ECO:0000256" key="1">
    <source>
        <dbReference type="SAM" id="SignalP"/>
    </source>
</evidence>
<organism evidence="2 3">
    <name type="scientific">Corallococcus coralloides</name>
    <name type="common">Myxococcus coralloides</name>
    <dbReference type="NCBI Taxonomy" id="184914"/>
    <lineage>
        <taxon>Bacteria</taxon>
        <taxon>Pseudomonadati</taxon>
        <taxon>Myxococcota</taxon>
        <taxon>Myxococcia</taxon>
        <taxon>Myxococcales</taxon>
        <taxon>Cystobacterineae</taxon>
        <taxon>Myxococcaceae</taxon>
        <taxon>Corallococcus</taxon>
    </lineage>
</organism>
<evidence type="ECO:0000313" key="3">
    <source>
        <dbReference type="Proteomes" id="UP000288758"/>
    </source>
</evidence>
<sequence length="129" mass="13729">MSVRSSRTTAVLALAAMLMASCAAKQEQPATVARAEQLMASNAAKRGDLVLRCEPSDAQILLDGVEQGTCSDFAGVSRSLRLGDSGFHQVEVKKRGFYPYTTYYQPSGARVTLKVKLRPLAPEGGGVPP</sequence>
<gene>
    <name evidence="2" type="ORF">EJ065_4229</name>
</gene>
<dbReference type="PROSITE" id="PS51257">
    <property type="entry name" value="PROKAR_LIPOPROTEIN"/>
    <property type="match status" value="1"/>
</dbReference>
<feature type="chain" id="PRO_5018986906" evidence="1">
    <location>
        <begin position="24"/>
        <end position="129"/>
    </location>
</feature>